<comment type="caution">
    <text evidence="2">The sequence shown here is derived from an EMBL/GenBank/DDBJ whole genome shotgun (WGS) entry which is preliminary data.</text>
</comment>
<dbReference type="SUPFAM" id="SSF55729">
    <property type="entry name" value="Acyl-CoA N-acyltransferases (Nat)"/>
    <property type="match status" value="1"/>
</dbReference>
<dbReference type="Proteomes" id="UP000316988">
    <property type="component" value="Unassembled WGS sequence"/>
</dbReference>
<dbReference type="OrthoDB" id="9775595at2"/>
<sequence length="325" mass="34884">MGRPVIVGTVRNSLGREQIGQRLSVRSLTGGQGPSGGPEATDTIGVLVAVEADSVVLERRDGSRTKLRTDRIVAARIVPLRPRRRQPAVAIDADALTRITSRGWPAVVSEPLGDWELRAAGGFTGRANSAAVHGDPGVPFAEATARVIDFAAHHEIAPLVQVIVDSAWERRFIDAGWESIRGPRPGAIVQVADIGPVAHDPAIEFSPTASDRWLRRYGRVEDPSLARAVLEGPDRVAFATLDEVAIARVVVTGTWAGLTALEVEPGHRRRGLARRLVLGCLAWAAERGADKAYLQVMEDNAPALAVYAPLGFTTHHAYAYLRPPS</sequence>
<dbReference type="EMBL" id="VLNT01000026">
    <property type="protein sequence ID" value="TSD54397.1"/>
    <property type="molecule type" value="Genomic_DNA"/>
</dbReference>
<dbReference type="InterPro" id="IPR000182">
    <property type="entry name" value="GNAT_dom"/>
</dbReference>
<dbReference type="InterPro" id="IPR016181">
    <property type="entry name" value="Acyl_CoA_acyltransferase"/>
</dbReference>
<dbReference type="CDD" id="cd04301">
    <property type="entry name" value="NAT_SF"/>
    <property type="match status" value="1"/>
</dbReference>
<evidence type="ECO:0000313" key="3">
    <source>
        <dbReference type="Proteomes" id="UP000316988"/>
    </source>
</evidence>
<feature type="domain" description="N-acetyltransferase" evidence="1">
    <location>
        <begin position="178"/>
        <end position="325"/>
    </location>
</feature>
<reference evidence="2 3" key="1">
    <citation type="submission" date="2019-07" db="EMBL/GenBank/DDBJ databases">
        <authorList>
            <person name="Zhao L.H."/>
        </authorList>
    </citation>
    <scope>NUCLEOTIDE SEQUENCE [LARGE SCALE GENOMIC DNA]</scope>
    <source>
        <strain evidence="2 3">Co35</strain>
    </source>
</reference>
<dbReference type="PROSITE" id="PS51186">
    <property type="entry name" value="GNAT"/>
    <property type="match status" value="1"/>
</dbReference>
<gene>
    <name evidence="2" type="ORF">FNM00_17600</name>
</gene>
<dbReference type="Pfam" id="PF24553">
    <property type="entry name" value="Rv0428c_C"/>
    <property type="match status" value="1"/>
</dbReference>
<dbReference type="PANTHER" id="PTHR43072">
    <property type="entry name" value="N-ACETYLTRANSFERASE"/>
    <property type="match status" value="1"/>
</dbReference>
<dbReference type="Gene3D" id="3.40.630.30">
    <property type="match status" value="1"/>
</dbReference>
<evidence type="ECO:0000259" key="1">
    <source>
        <dbReference type="PROSITE" id="PS51186"/>
    </source>
</evidence>
<dbReference type="InterPro" id="IPR056935">
    <property type="entry name" value="Rv0428c-like_C"/>
</dbReference>
<dbReference type="AlphaFoldDB" id="A0A554RJS0"/>
<dbReference type="GO" id="GO:0016747">
    <property type="term" value="F:acyltransferase activity, transferring groups other than amino-acyl groups"/>
    <property type="evidence" value="ECO:0007669"/>
    <property type="project" value="InterPro"/>
</dbReference>
<organism evidence="2 3">
    <name type="scientific">Aeromicrobium piscarium</name>
    <dbReference type="NCBI Taxonomy" id="2590901"/>
    <lineage>
        <taxon>Bacteria</taxon>
        <taxon>Bacillati</taxon>
        <taxon>Actinomycetota</taxon>
        <taxon>Actinomycetes</taxon>
        <taxon>Propionibacteriales</taxon>
        <taxon>Nocardioidaceae</taxon>
        <taxon>Aeromicrobium</taxon>
    </lineage>
</organism>
<proteinExistence type="predicted"/>
<keyword evidence="2" id="KW-0808">Transferase</keyword>
<name>A0A554RJS0_9ACTN</name>
<evidence type="ECO:0000313" key="2">
    <source>
        <dbReference type="EMBL" id="TSD54397.1"/>
    </source>
</evidence>
<dbReference type="PANTHER" id="PTHR43072:SF60">
    <property type="entry name" value="L-2,4-DIAMINOBUTYRIC ACID ACETYLTRANSFERASE"/>
    <property type="match status" value="1"/>
</dbReference>
<protein>
    <submittedName>
        <fullName evidence="2">GNAT family N-acetyltransferase</fullName>
    </submittedName>
</protein>
<accession>A0A554RJS0</accession>
<keyword evidence="3" id="KW-1185">Reference proteome</keyword>